<dbReference type="RefSeq" id="WP_061970266.1">
    <property type="nucleotide sequence ID" value="NZ_FMAV01000001.1"/>
</dbReference>
<organism evidence="2 3">
    <name type="scientific">Fictibacillus enclensis</name>
    <dbReference type="NCBI Taxonomy" id="1017270"/>
    <lineage>
        <taxon>Bacteria</taxon>
        <taxon>Bacillati</taxon>
        <taxon>Bacillota</taxon>
        <taxon>Bacilli</taxon>
        <taxon>Bacillales</taxon>
        <taxon>Fictibacillaceae</taxon>
        <taxon>Fictibacillus</taxon>
    </lineage>
</organism>
<dbReference type="OrthoDB" id="9805423at2"/>
<dbReference type="GO" id="GO:0016787">
    <property type="term" value="F:hydrolase activity"/>
    <property type="evidence" value="ECO:0007669"/>
    <property type="project" value="UniProtKB-KW"/>
</dbReference>
<dbReference type="InterPro" id="IPR050266">
    <property type="entry name" value="AB_hydrolase_sf"/>
</dbReference>
<dbReference type="EMBL" id="LNQN01000001">
    <property type="protein sequence ID" value="KSU85424.1"/>
    <property type="molecule type" value="Genomic_DNA"/>
</dbReference>
<gene>
    <name evidence="2" type="ORF">AS030_07945</name>
</gene>
<dbReference type="SUPFAM" id="SSF53474">
    <property type="entry name" value="alpha/beta-Hydrolases"/>
    <property type="match status" value="1"/>
</dbReference>
<evidence type="ECO:0000313" key="2">
    <source>
        <dbReference type="EMBL" id="KSU85424.1"/>
    </source>
</evidence>
<keyword evidence="3" id="KW-1185">Reference proteome</keyword>
<dbReference type="Gene3D" id="3.40.50.1820">
    <property type="entry name" value="alpha/beta hydrolase"/>
    <property type="match status" value="1"/>
</dbReference>
<keyword evidence="2" id="KW-0378">Hydrolase</keyword>
<dbReference type="Pfam" id="PF12697">
    <property type="entry name" value="Abhydrolase_6"/>
    <property type="match status" value="1"/>
</dbReference>
<dbReference type="InterPro" id="IPR000073">
    <property type="entry name" value="AB_hydrolase_1"/>
</dbReference>
<feature type="domain" description="AB hydrolase-1" evidence="1">
    <location>
        <begin position="24"/>
        <end position="255"/>
    </location>
</feature>
<accession>A0A0V8JFI2</accession>
<dbReference type="Proteomes" id="UP000054099">
    <property type="component" value="Unassembled WGS sequence"/>
</dbReference>
<dbReference type="PANTHER" id="PTHR43798">
    <property type="entry name" value="MONOACYLGLYCEROL LIPASE"/>
    <property type="match status" value="1"/>
</dbReference>
<dbReference type="InterPro" id="IPR029058">
    <property type="entry name" value="AB_hydrolase_fold"/>
</dbReference>
<dbReference type="PRINTS" id="PR00111">
    <property type="entry name" value="ABHYDROLASE"/>
</dbReference>
<name>A0A0V8JFI2_9BACL</name>
<dbReference type="AlphaFoldDB" id="A0A0V8JFI2"/>
<protein>
    <submittedName>
        <fullName evidence="2">Alpha/beta hydrolase</fullName>
    </submittedName>
</protein>
<evidence type="ECO:0000313" key="3">
    <source>
        <dbReference type="Proteomes" id="UP000054099"/>
    </source>
</evidence>
<proteinExistence type="predicted"/>
<comment type="caution">
    <text evidence="2">The sequence shown here is derived from an EMBL/GenBank/DDBJ whole genome shotgun (WGS) entry which is preliminary data.</text>
</comment>
<sequence>MPFIDVNGTTLYYQDTGLKDAPALVFSHSLFFNSRMFHKQVERFAGEYRVICYDHRGQGKSAKDTLDMLDLDTLTEDAAALIKELVLGPCHFVGNSMGGFIALRLAARHPELLITCTVLGTSAEEEYKIDEFQPIVEHLQIYGGKPMSQTLIYIMFGDTSLEDPSFANELNFWKDHIEGLDRTIGDAAYQVVHRKRILSELNEVDVPMLAIAGAEDHAYTVEQSNKIAVTVRNGVCKVIANAGHSLALETPEEVNSFLAEHICNSGKYYSE</sequence>
<evidence type="ECO:0000259" key="1">
    <source>
        <dbReference type="Pfam" id="PF12697"/>
    </source>
</evidence>
<dbReference type="PANTHER" id="PTHR43798:SF29">
    <property type="entry name" value="AB HYDROLASE-1 DOMAIN-CONTAINING PROTEIN"/>
    <property type="match status" value="1"/>
</dbReference>
<reference evidence="2 3" key="1">
    <citation type="journal article" date="2014" name="Antonie Van Leeuwenhoek">
        <title>Fictibacillus enclensis sp. nov., isolated from marine sediment.</title>
        <authorList>
            <person name="Dastager S.G."/>
            <person name="Mawlankar R."/>
            <person name="Srinivasan K."/>
            <person name="Tang S.K."/>
            <person name="Lee J.C."/>
            <person name="Ramana V.V."/>
            <person name="Shouche Y.S."/>
        </authorList>
    </citation>
    <scope>NUCLEOTIDE SEQUENCE [LARGE SCALE GENOMIC DNA]</scope>
    <source>
        <strain evidence="2 3">NIO-1003</strain>
    </source>
</reference>